<keyword evidence="4" id="KW-0614">Plasmid</keyword>
<evidence type="ECO:0000259" key="3">
    <source>
        <dbReference type="PROSITE" id="PS50918"/>
    </source>
</evidence>
<feature type="signal peptide" evidence="2">
    <location>
        <begin position="1"/>
        <end position="26"/>
    </location>
</feature>
<feature type="region of interest" description="Disordered" evidence="1">
    <location>
        <begin position="100"/>
        <end position="218"/>
    </location>
</feature>
<organism evidence="4 5">
    <name type="scientific">Paraburkholderia phymatum (strain DSM 17167 / CIP 108236 / LMG 21445 / STM815)</name>
    <name type="common">Burkholderia phymatum</name>
    <dbReference type="NCBI Taxonomy" id="391038"/>
    <lineage>
        <taxon>Bacteria</taxon>
        <taxon>Pseudomonadati</taxon>
        <taxon>Pseudomonadota</taxon>
        <taxon>Betaproteobacteria</taxon>
        <taxon>Burkholderiales</taxon>
        <taxon>Burkholderiaceae</taxon>
        <taxon>Paraburkholderia</taxon>
    </lineage>
</organism>
<dbReference type="OrthoDB" id="9103088at2"/>
<dbReference type="InterPro" id="IPR004170">
    <property type="entry name" value="WWE_dom"/>
</dbReference>
<evidence type="ECO:0000256" key="1">
    <source>
        <dbReference type="SAM" id="MobiDB-lite"/>
    </source>
</evidence>
<proteinExistence type="predicted"/>
<dbReference type="AlphaFoldDB" id="B2JT05"/>
<feature type="compositionally biased region" description="Polar residues" evidence="1">
    <location>
        <begin position="100"/>
        <end position="123"/>
    </location>
</feature>
<geneLocation type="plasmid" evidence="4 5">
    <name>pBPHY01</name>
</geneLocation>
<name>B2JT05_PARP8</name>
<sequence precursor="true">MDESLRHTLASAFVATGCLLSSAAHAYSAAEDADAQDREVKAAYDRGYKAAKEELAREAATKSVAATSSPDTAVPGAKAVSNAPRKPILDIKHVYSETSDIETVQEVPVTSTPLPENKGTQSAAPHAARFRQPQSVARRASPASSDDWIESGTPQARQPVQRPSAQARSAAVVRPTGRVQQEDTASREELAEDDGYDPEMPREARVYSTQPQYARPRAQYAPPPVVIRSTPQAYGYGQPPTYSTARPYAYYAPGNASYDGYRPSPYAGRWYWSPEYGRWLYY</sequence>
<dbReference type="HOGENOM" id="CLU_985802_0_0_4"/>
<dbReference type="Proteomes" id="UP000001192">
    <property type="component" value="Plasmid pBPHY01"/>
</dbReference>
<protein>
    <recommendedName>
        <fullName evidence="3">WWE domain-containing protein</fullName>
    </recommendedName>
</protein>
<evidence type="ECO:0000256" key="2">
    <source>
        <dbReference type="SAM" id="SignalP"/>
    </source>
</evidence>
<feature type="chain" id="PRO_5002779600" description="WWE domain-containing protein" evidence="2">
    <location>
        <begin position="27"/>
        <end position="282"/>
    </location>
</feature>
<keyword evidence="5" id="KW-1185">Reference proteome</keyword>
<dbReference type="PROSITE" id="PS50918">
    <property type="entry name" value="WWE"/>
    <property type="match status" value="1"/>
</dbReference>
<accession>B2JT05</accession>
<gene>
    <name evidence="4" type="ordered locus">Bphy_6683</name>
</gene>
<dbReference type="PROSITE" id="PS51257">
    <property type="entry name" value="PROKAR_LIPOPROTEIN"/>
    <property type="match status" value="1"/>
</dbReference>
<dbReference type="EMBL" id="CP001045">
    <property type="protein sequence ID" value="ACC75708.1"/>
    <property type="molecule type" value="Genomic_DNA"/>
</dbReference>
<feature type="region of interest" description="Disordered" evidence="1">
    <location>
        <begin position="61"/>
        <end position="80"/>
    </location>
</feature>
<reference evidence="5" key="1">
    <citation type="journal article" date="2014" name="Stand. Genomic Sci.">
        <title>Complete genome sequence of Burkholderia phymatum STM815(T), a broad host range and efficient nitrogen-fixing symbiont of Mimosa species.</title>
        <authorList>
            <person name="Moulin L."/>
            <person name="Klonowska A."/>
            <person name="Caroline B."/>
            <person name="Booth K."/>
            <person name="Vriezen J.A."/>
            <person name="Melkonian R."/>
            <person name="James E.K."/>
            <person name="Young J.P."/>
            <person name="Bena G."/>
            <person name="Hauser L."/>
            <person name="Land M."/>
            <person name="Kyrpides N."/>
            <person name="Bruce D."/>
            <person name="Chain P."/>
            <person name="Copeland A."/>
            <person name="Pitluck S."/>
            <person name="Woyke T."/>
            <person name="Lizotte-Waniewski M."/>
            <person name="Bristow J."/>
            <person name="Riley M."/>
        </authorList>
    </citation>
    <scope>NUCLEOTIDE SEQUENCE [LARGE SCALE GENOMIC DNA]</scope>
    <source>
        <strain evidence="5">DSM 17167 / CIP 108236 / LMG 21445 / STM815</strain>
        <plasmid evidence="5">Plasmid pBPHY01</plasmid>
    </source>
</reference>
<evidence type="ECO:0000313" key="5">
    <source>
        <dbReference type="Proteomes" id="UP000001192"/>
    </source>
</evidence>
<dbReference type="RefSeq" id="WP_012405867.1">
    <property type="nucleotide sequence ID" value="NC_010625.1"/>
</dbReference>
<keyword evidence="2" id="KW-0732">Signal</keyword>
<feature type="compositionally biased region" description="Polar residues" evidence="1">
    <location>
        <begin position="152"/>
        <end position="167"/>
    </location>
</feature>
<dbReference type="KEGG" id="bph:Bphy_6683"/>
<feature type="domain" description="WWE" evidence="3">
    <location>
        <begin position="255"/>
        <end position="282"/>
    </location>
</feature>
<feature type="compositionally biased region" description="Basic and acidic residues" evidence="1">
    <location>
        <begin position="180"/>
        <end position="189"/>
    </location>
</feature>
<evidence type="ECO:0000313" key="4">
    <source>
        <dbReference type="EMBL" id="ACC75708.1"/>
    </source>
</evidence>